<dbReference type="Pfam" id="PF17802">
    <property type="entry name" value="SpaA"/>
    <property type="match status" value="1"/>
</dbReference>
<dbReference type="InterPro" id="IPR013783">
    <property type="entry name" value="Ig-like_fold"/>
</dbReference>
<gene>
    <name evidence="2" type="ORF">OBE_00877</name>
</gene>
<organism evidence="2">
    <name type="scientific">human gut metagenome</name>
    <dbReference type="NCBI Taxonomy" id="408170"/>
    <lineage>
        <taxon>unclassified sequences</taxon>
        <taxon>metagenomes</taxon>
        <taxon>organismal metagenomes</taxon>
    </lineage>
</organism>
<protein>
    <recommendedName>
        <fullName evidence="1">SpaA-like prealbumin fold domain-containing protein</fullName>
    </recommendedName>
</protein>
<feature type="domain" description="SpaA-like prealbumin fold" evidence="1">
    <location>
        <begin position="52"/>
        <end position="168"/>
    </location>
</feature>
<accession>K1UDM9</accession>
<dbReference type="Gene3D" id="2.60.40.10">
    <property type="entry name" value="Immunoglobulins"/>
    <property type="match status" value="1"/>
</dbReference>
<name>K1UDM9_9ZZZZ</name>
<dbReference type="EMBL" id="AJWZ01000594">
    <property type="protein sequence ID" value="EKC76375.1"/>
    <property type="molecule type" value="Genomic_DNA"/>
</dbReference>
<reference evidence="2" key="1">
    <citation type="journal article" date="2013" name="Environ. Microbiol.">
        <title>Microbiota from the distal guts of lean and obese adolescents exhibit partial functional redundancy besides clear differences in community structure.</title>
        <authorList>
            <person name="Ferrer M."/>
            <person name="Ruiz A."/>
            <person name="Lanza F."/>
            <person name="Haange S.B."/>
            <person name="Oberbach A."/>
            <person name="Till H."/>
            <person name="Bargiela R."/>
            <person name="Campoy C."/>
            <person name="Segura M.T."/>
            <person name="Richter M."/>
            <person name="von Bergen M."/>
            <person name="Seifert J."/>
            <person name="Suarez A."/>
        </authorList>
    </citation>
    <scope>NUCLEOTIDE SEQUENCE</scope>
</reference>
<evidence type="ECO:0000259" key="1">
    <source>
        <dbReference type="Pfam" id="PF17802"/>
    </source>
</evidence>
<dbReference type="AlphaFoldDB" id="K1UDM9"/>
<feature type="non-terminal residue" evidence="2">
    <location>
        <position position="224"/>
    </location>
</feature>
<evidence type="ECO:0000313" key="2">
    <source>
        <dbReference type="EMBL" id="EKC76375.1"/>
    </source>
</evidence>
<sequence>VIGENYSNHETLGKLTIRKTGEVLAGWKTEVGALDPWMTGEAEDGNFVYETRPLAGAEYTITAAEDIYTQDRQTDNYGNRTLWYAKGDVVAVVTTGDGSADIAAFAPARTKATYDFLSVIHDGTIGEVSVTLPLGSYHIEETKPPYGYIGTTESYDVTFACDNELNDVVMATSIAKVDGAASSQSFEIVRSKDANADFTEQQTLKFHNDREKAKVGVYKVDRET</sequence>
<dbReference type="InterPro" id="IPR041033">
    <property type="entry name" value="SpaA_PFL_dom_1"/>
</dbReference>
<comment type="caution">
    <text evidence="2">The sequence shown here is derived from an EMBL/GenBank/DDBJ whole genome shotgun (WGS) entry which is preliminary data.</text>
</comment>
<feature type="non-terminal residue" evidence="2">
    <location>
        <position position="1"/>
    </location>
</feature>
<proteinExistence type="predicted"/>